<dbReference type="GO" id="GO:0003677">
    <property type="term" value="F:DNA binding"/>
    <property type="evidence" value="ECO:0007669"/>
    <property type="project" value="UniProtKB-KW"/>
</dbReference>
<dbReference type="SMART" id="SM00470">
    <property type="entry name" value="ParB"/>
    <property type="match status" value="1"/>
</dbReference>
<accession>A0A4R7I4T5</accession>
<dbReference type="Gene3D" id="1.10.10.2830">
    <property type="match status" value="1"/>
</dbReference>
<feature type="region of interest" description="Disordered" evidence="4">
    <location>
        <begin position="1"/>
        <end position="29"/>
    </location>
</feature>
<keyword evidence="3" id="KW-0238">DNA-binding</keyword>
<organism evidence="6 7">
    <name type="scientific">Ilumatobacter fluminis</name>
    <dbReference type="NCBI Taxonomy" id="467091"/>
    <lineage>
        <taxon>Bacteria</taxon>
        <taxon>Bacillati</taxon>
        <taxon>Actinomycetota</taxon>
        <taxon>Acidimicrobiia</taxon>
        <taxon>Acidimicrobiales</taxon>
        <taxon>Ilumatobacteraceae</taxon>
        <taxon>Ilumatobacter</taxon>
    </lineage>
</organism>
<dbReference type="Pfam" id="PF17762">
    <property type="entry name" value="HTH_ParB"/>
    <property type="match status" value="1"/>
</dbReference>
<evidence type="ECO:0000256" key="2">
    <source>
        <dbReference type="ARBA" id="ARBA00022829"/>
    </source>
</evidence>
<dbReference type="Gene3D" id="3.90.1530.30">
    <property type="match status" value="1"/>
</dbReference>
<dbReference type="InterPro" id="IPR036086">
    <property type="entry name" value="ParB/Sulfiredoxin_sf"/>
</dbReference>
<feature type="compositionally biased region" description="Gly residues" evidence="4">
    <location>
        <begin position="1"/>
        <end position="10"/>
    </location>
</feature>
<dbReference type="AlphaFoldDB" id="A0A4R7I4T5"/>
<dbReference type="NCBIfam" id="TIGR00180">
    <property type="entry name" value="parB_part"/>
    <property type="match status" value="1"/>
</dbReference>
<dbReference type="EMBL" id="SOAU01000001">
    <property type="protein sequence ID" value="TDT18631.1"/>
    <property type="molecule type" value="Genomic_DNA"/>
</dbReference>
<dbReference type="PANTHER" id="PTHR33375:SF1">
    <property type="entry name" value="CHROMOSOME-PARTITIONING PROTEIN PARB-RELATED"/>
    <property type="match status" value="1"/>
</dbReference>
<comment type="caution">
    <text evidence="6">The sequence shown here is derived from an EMBL/GenBank/DDBJ whole genome shotgun (WGS) entry which is preliminary data.</text>
</comment>
<feature type="region of interest" description="Disordered" evidence="4">
    <location>
        <begin position="225"/>
        <end position="260"/>
    </location>
</feature>
<dbReference type="Proteomes" id="UP000294558">
    <property type="component" value="Unassembled WGS sequence"/>
</dbReference>
<sequence length="316" mass="33977">MARRSGGLGKGLSSLIPPGEATPGGGDDTAVLREIPIADIVPNPHQPRVHFDEESLAELTASIQQIGVLQPILVREVEDGFELVAGERRWRAATRAGLAAVPAVVRTTDDLSSVEQALVENLHRQDLTPLEEAAAYQQLIEDFELTHEDVADRVGKSRSAVTNTLRLLGLPPTIQHLLADGRLSAGHARALLGTPDRALQASIAERAVDEGWTVRMVELAVKNGGLPQAPVADEPEPRPSDAPSPEPSLDGAGVAPTTRLRPPGLLELEELLADHLATRVQVQMGAKKGKIAIEFADLEDLERIYRRMTEPDTDAE</sequence>
<evidence type="ECO:0000256" key="1">
    <source>
        <dbReference type="ARBA" id="ARBA00006295"/>
    </source>
</evidence>
<dbReference type="SUPFAM" id="SSF110849">
    <property type="entry name" value="ParB/Sulfiredoxin"/>
    <property type="match status" value="1"/>
</dbReference>
<dbReference type="CDD" id="cd16393">
    <property type="entry name" value="SPO0J_N"/>
    <property type="match status" value="1"/>
</dbReference>
<dbReference type="Pfam" id="PF02195">
    <property type="entry name" value="ParB_N"/>
    <property type="match status" value="1"/>
</dbReference>
<protein>
    <submittedName>
        <fullName evidence="6">ParB family chromosome partitioning protein</fullName>
    </submittedName>
</protein>
<dbReference type="InterPro" id="IPR050336">
    <property type="entry name" value="Chromosome_partition/occlusion"/>
</dbReference>
<proteinExistence type="inferred from homology"/>
<evidence type="ECO:0000256" key="4">
    <source>
        <dbReference type="SAM" id="MobiDB-lite"/>
    </source>
</evidence>
<dbReference type="FunFam" id="1.10.10.2830:FF:000001">
    <property type="entry name" value="Chromosome partitioning protein ParB"/>
    <property type="match status" value="1"/>
</dbReference>
<dbReference type="GO" id="GO:0005694">
    <property type="term" value="C:chromosome"/>
    <property type="evidence" value="ECO:0007669"/>
    <property type="project" value="TreeGrafter"/>
</dbReference>
<dbReference type="PANTHER" id="PTHR33375">
    <property type="entry name" value="CHROMOSOME-PARTITIONING PROTEIN PARB-RELATED"/>
    <property type="match status" value="1"/>
</dbReference>
<keyword evidence="2" id="KW-0159">Chromosome partition</keyword>
<dbReference type="SUPFAM" id="SSF109709">
    <property type="entry name" value="KorB DNA-binding domain-like"/>
    <property type="match status" value="1"/>
</dbReference>
<keyword evidence="7" id="KW-1185">Reference proteome</keyword>
<reference evidence="6 7" key="1">
    <citation type="submission" date="2019-03" db="EMBL/GenBank/DDBJ databases">
        <title>Sequencing the genomes of 1000 actinobacteria strains.</title>
        <authorList>
            <person name="Klenk H.-P."/>
        </authorList>
    </citation>
    <scope>NUCLEOTIDE SEQUENCE [LARGE SCALE GENOMIC DNA]</scope>
    <source>
        <strain evidence="6 7">DSM 18936</strain>
    </source>
</reference>
<dbReference type="OrthoDB" id="9802051at2"/>
<name>A0A4R7I4T5_9ACTN</name>
<evidence type="ECO:0000259" key="5">
    <source>
        <dbReference type="SMART" id="SM00470"/>
    </source>
</evidence>
<dbReference type="RefSeq" id="WP_133870834.1">
    <property type="nucleotide sequence ID" value="NZ_SOAU01000001.1"/>
</dbReference>
<dbReference type="InterPro" id="IPR041468">
    <property type="entry name" value="HTH_ParB/Spo0J"/>
</dbReference>
<comment type="similarity">
    <text evidence="1">Belongs to the ParB family.</text>
</comment>
<evidence type="ECO:0000313" key="6">
    <source>
        <dbReference type="EMBL" id="TDT18631.1"/>
    </source>
</evidence>
<evidence type="ECO:0000256" key="3">
    <source>
        <dbReference type="ARBA" id="ARBA00023125"/>
    </source>
</evidence>
<evidence type="ECO:0000313" key="7">
    <source>
        <dbReference type="Proteomes" id="UP000294558"/>
    </source>
</evidence>
<dbReference type="GO" id="GO:0007059">
    <property type="term" value="P:chromosome segregation"/>
    <property type="evidence" value="ECO:0007669"/>
    <property type="project" value="UniProtKB-KW"/>
</dbReference>
<dbReference type="GO" id="GO:0045881">
    <property type="term" value="P:positive regulation of sporulation resulting in formation of a cellular spore"/>
    <property type="evidence" value="ECO:0007669"/>
    <property type="project" value="TreeGrafter"/>
</dbReference>
<gene>
    <name evidence="6" type="ORF">BDK89_4259</name>
</gene>
<dbReference type="InterPro" id="IPR004437">
    <property type="entry name" value="ParB/RepB/Spo0J"/>
</dbReference>
<feature type="domain" description="ParB-like N-terminal" evidence="5">
    <location>
        <begin position="33"/>
        <end position="122"/>
    </location>
</feature>
<dbReference type="Pfam" id="PF23552">
    <property type="entry name" value="ParB_C"/>
    <property type="match status" value="1"/>
</dbReference>
<dbReference type="InterPro" id="IPR057240">
    <property type="entry name" value="ParB_dimer_C"/>
</dbReference>
<dbReference type="InterPro" id="IPR003115">
    <property type="entry name" value="ParB_N"/>
</dbReference>
<dbReference type="FunFam" id="3.90.1530.30:FF:000001">
    <property type="entry name" value="Chromosome partitioning protein ParB"/>
    <property type="match status" value="1"/>
</dbReference>